<feature type="transmembrane region" description="Helical" evidence="7">
    <location>
        <begin position="366"/>
        <end position="387"/>
    </location>
</feature>
<comment type="similarity">
    <text evidence="2">Belongs to the polysaccharide synthase family.</text>
</comment>
<feature type="transmembrane region" description="Helical" evidence="7">
    <location>
        <begin position="302"/>
        <end position="326"/>
    </location>
</feature>
<feature type="transmembrane region" description="Helical" evidence="7">
    <location>
        <begin position="238"/>
        <end position="257"/>
    </location>
</feature>
<evidence type="ECO:0000256" key="4">
    <source>
        <dbReference type="ARBA" id="ARBA00022692"/>
    </source>
</evidence>
<evidence type="ECO:0000256" key="1">
    <source>
        <dbReference type="ARBA" id="ARBA00004651"/>
    </source>
</evidence>
<sequence>MIKKYFKGEFSRNVLTLFTGTSMAQLIPIAISPILTRLYGPEEFGVFALYTAIVSILSVISTGRYELAIILPQKDSEAINISGLAFFLNISISLCLLVVFLIGEEQFKSIFGLDELGVWIYFLPFSIMLLGAYQIIYYWLNRRKMYKYMSTNKVTQQVWIGGSNLSLGYTTNGVGLIFGTIVGQLISLGIIIKKIAKLEKDIVKQVSKEEMIIQAKRYSNFPRYLTFAHTLNISSSNLSTILFTNFFSSVSVGYFSLTQRILRMPLTLIGSSISDVFRQKAVEEIIAKGNCKNIYIKTFCSLFFLASVPFVLLYIISPWLFSFIFGEEWRVAGDYARLMMPMLFFQFITSPLSSLFMIMEKQKLDLIWQIGLFVFTTTGLVIGYIIFNSIEISILLFSIAYSIMYIINGIMTFTFAIHGVSIEK</sequence>
<dbReference type="PANTHER" id="PTHR30250:SF10">
    <property type="entry name" value="LIPOPOLYSACCHARIDE BIOSYNTHESIS PROTEIN WZXC"/>
    <property type="match status" value="1"/>
</dbReference>
<feature type="transmembrane region" description="Helical" evidence="7">
    <location>
        <begin position="12"/>
        <end position="35"/>
    </location>
</feature>
<feature type="transmembrane region" description="Helical" evidence="7">
    <location>
        <begin position="118"/>
        <end position="140"/>
    </location>
</feature>
<keyword evidence="3" id="KW-1003">Cell membrane</keyword>
<keyword evidence="6 7" id="KW-0472">Membrane</keyword>
<name>A0ABZ2CFF3_9BACI</name>
<reference evidence="8 9" key="1">
    <citation type="submission" date="2023-10" db="EMBL/GenBank/DDBJ databases">
        <title>Niallia locisalis sp.nov. isolated from a salt pond sample.</title>
        <authorList>
            <person name="Li X.-J."/>
            <person name="Dong L."/>
        </authorList>
    </citation>
    <scope>NUCLEOTIDE SEQUENCE [LARGE SCALE GENOMIC DNA]</scope>
    <source>
        <strain evidence="8 9">DSM 29761</strain>
    </source>
</reference>
<feature type="transmembrane region" description="Helical" evidence="7">
    <location>
        <begin position="47"/>
        <end position="67"/>
    </location>
</feature>
<keyword evidence="4 7" id="KW-0812">Transmembrane</keyword>
<dbReference type="PANTHER" id="PTHR30250">
    <property type="entry name" value="PST FAMILY PREDICTED COLANIC ACID TRANSPORTER"/>
    <property type="match status" value="1"/>
</dbReference>
<feature type="transmembrane region" description="Helical" evidence="7">
    <location>
        <begin position="393"/>
        <end position="417"/>
    </location>
</feature>
<evidence type="ECO:0000313" key="9">
    <source>
        <dbReference type="Proteomes" id="UP001357223"/>
    </source>
</evidence>
<feature type="transmembrane region" description="Helical" evidence="7">
    <location>
        <begin position="79"/>
        <end position="103"/>
    </location>
</feature>
<evidence type="ECO:0000313" key="8">
    <source>
        <dbReference type="EMBL" id="WVX80707.1"/>
    </source>
</evidence>
<evidence type="ECO:0000256" key="5">
    <source>
        <dbReference type="ARBA" id="ARBA00022989"/>
    </source>
</evidence>
<dbReference type="EMBL" id="CP137640">
    <property type="protein sequence ID" value="WVX80707.1"/>
    <property type="molecule type" value="Genomic_DNA"/>
</dbReference>
<dbReference type="InterPro" id="IPR050833">
    <property type="entry name" value="Poly_Biosynth_Transport"/>
</dbReference>
<keyword evidence="9" id="KW-1185">Reference proteome</keyword>
<accession>A0ABZ2CFF3</accession>
<evidence type="ECO:0000256" key="2">
    <source>
        <dbReference type="ARBA" id="ARBA00007430"/>
    </source>
</evidence>
<organism evidence="8 9">
    <name type="scientific">Niallia oryzisoli</name>
    <dbReference type="NCBI Taxonomy" id="1737571"/>
    <lineage>
        <taxon>Bacteria</taxon>
        <taxon>Bacillati</taxon>
        <taxon>Bacillota</taxon>
        <taxon>Bacilli</taxon>
        <taxon>Bacillales</taxon>
        <taxon>Bacillaceae</taxon>
        <taxon>Niallia</taxon>
    </lineage>
</organism>
<evidence type="ECO:0000256" key="6">
    <source>
        <dbReference type="ARBA" id="ARBA00023136"/>
    </source>
</evidence>
<gene>
    <name evidence="8" type="ORF">R4Z09_26260</name>
</gene>
<feature type="transmembrane region" description="Helical" evidence="7">
    <location>
        <begin position="338"/>
        <end position="359"/>
    </location>
</feature>
<comment type="subcellular location">
    <subcellularLocation>
        <location evidence="1">Cell membrane</location>
        <topology evidence="1">Multi-pass membrane protein</topology>
    </subcellularLocation>
</comment>
<keyword evidence="5 7" id="KW-1133">Transmembrane helix</keyword>
<dbReference type="RefSeq" id="WP_338449638.1">
    <property type="nucleotide sequence ID" value="NZ_CP137640.1"/>
</dbReference>
<proteinExistence type="inferred from homology"/>
<dbReference type="Pfam" id="PF13440">
    <property type="entry name" value="Polysacc_synt_3"/>
    <property type="match status" value="1"/>
</dbReference>
<dbReference type="Proteomes" id="UP001357223">
    <property type="component" value="Chromosome"/>
</dbReference>
<evidence type="ECO:0000256" key="7">
    <source>
        <dbReference type="SAM" id="Phobius"/>
    </source>
</evidence>
<evidence type="ECO:0000256" key="3">
    <source>
        <dbReference type="ARBA" id="ARBA00022475"/>
    </source>
</evidence>
<protein>
    <submittedName>
        <fullName evidence="8">Oligosaccharide flippase family protein</fullName>
    </submittedName>
</protein>